<protein>
    <submittedName>
        <fullName evidence="3">Uncharacterized protein</fullName>
    </submittedName>
</protein>
<keyword evidence="4" id="KW-1185">Reference proteome</keyword>
<dbReference type="Proteomes" id="UP000076744">
    <property type="component" value="Unassembled WGS sequence"/>
</dbReference>
<sequence>MQTTQIVVAIAAATAAVSARNVVLPEDVVRQISSSNPVILTGNFENFRLTTTATTTSDGAAQPTTLATSVRTEILTEGFAFGVPLIHTGNHEGWCPSKPPAVGAAQITASATDAGTEDHERRHLGGPWATKIHDLFEPKSKKQD</sequence>
<proteinExistence type="predicted"/>
<feature type="chain" id="PRO_5007896237" evidence="2">
    <location>
        <begin position="20"/>
        <end position="144"/>
    </location>
</feature>
<feature type="region of interest" description="Disordered" evidence="1">
    <location>
        <begin position="110"/>
        <end position="144"/>
    </location>
</feature>
<accession>A0A168DAI9</accession>
<keyword evidence="2" id="KW-0732">Signal</keyword>
<evidence type="ECO:0000256" key="1">
    <source>
        <dbReference type="SAM" id="MobiDB-lite"/>
    </source>
</evidence>
<dbReference type="GeneID" id="30017728"/>
<feature type="signal peptide" evidence="2">
    <location>
        <begin position="1"/>
        <end position="19"/>
    </location>
</feature>
<dbReference type="AlphaFoldDB" id="A0A168DAI9"/>
<feature type="compositionally biased region" description="Basic and acidic residues" evidence="1">
    <location>
        <begin position="131"/>
        <end position="144"/>
    </location>
</feature>
<evidence type="ECO:0000256" key="2">
    <source>
        <dbReference type="SAM" id="SignalP"/>
    </source>
</evidence>
<gene>
    <name evidence="3" type="ORF">ISF_01436</name>
</gene>
<evidence type="ECO:0000313" key="4">
    <source>
        <dbReference type="Proteomes" id="UP000076744"/>
    </source>
</evidence>
<dbReference type="EMBL" id="AZHB01000002">
    <property type="protein sequence ID" value="OAA72363.1"/>
    <property type="molecule type" value="Genomic_DNA"/>
</dbReference>
<dbReference type="RefSeq" id="XP_018707809.1">
    <property type="nucleotide sequence ID" value="XM_018845043.1"/>
</dbReference>
<evidence type="ECO:0000313" key="3">
    <source>
        <dbReference type="EMBL" id="OAA72363.1"/>
    </source>
</evidence>
<organism evidence="3 4">
    <name type="scientific">Cordyceps fumosorosea (strain ARSEF 2679)</name>
    <name type="common">Isaria fumosorosea</name>
    <dbReference type="NCBI Taxonomy" id="1081104"/>
    <lineage>
        <taxon>Eukaryota</taxon>
        <taxon>Fungi</taxon>
        <taxon>Dikarya</taxon>
        <taxon>Ascomycota</taxon>
        <taxon>Pezizomycotina</taxon>
        <taxon>Sordariomycetes</taxon>
        <taxon>Hypocreomycetidae</taxon>
        <taxon>Hypocreales</taxon>
        <taxon>Cordycipitaceae</taxon>
        <taxon>Cordyceps</taxon>
    </lineage>
</organism>
<comment type="caution">
    <text evidence="3">The sequence shown here is derived from an EMBL/GenBank/DDBJ whole genome shotgun (WGS) entry which is preliminary data.</text>
</comment>
<reference evidence="3 4" key="1">
    <citation type="journal article" date="2016" name="Genome Biol. Evol.">
        <title>Divergent and convergent evolution of fungal pathogenicity.</title>
        <authorList>
            <person name="Shang Y."/>
            <person name="Xiao G."/>
            <person name="Zheng P."/>
            <person name="Cen K."/>
            <person name="Zhan S."/>
            <person name="Wang C."/>
        </authorList>
    </citation>
    <scope>NUCLEOTIDE SEQUENCE [LARGE SCALE GENOMIC DNA]</scope>
    <source>
        <strain evidence="3 4">ARSEF 2679</strain>
    </source>
</reference>
<name>A0A168DAI9_CORFA</name>